<protein>
    <recommendedName>
        <fullName evidence="4">Exo-alpha-sialidase</fullName>
    </recommendedName>
</protein>
<feature type="chain" id="PRO_5017926196" description="Exo-alpha-sialidase" evidence="1">
    <location>
        <begin position="33"/>
        <end position="307"/>
    </location>
</feature>
<gene>
    <name evidence="2" type="ORF">D9V29_08455</name>
</gene>
<name>A0A3L6ZU09_9MICO</name>
<sequence length="307" mass="32374">MISQSRPGRRFSRTFNVVIVAVSATALLSACSAPESDVSLDSLGHIHAIDMDTQAGILYVASHNGVWEVAVPNSIDGFPQTASVRTHQVADRAQDTMGFTITDGGAMFASGHPDPAEYPDFTPPNLGLIRSTDGAKTWDHISLQQEVDFHALTAVALDNSQFRIYGYDSATGSLRISEDTGESWRFGAEIQAIDLAAATNDPNMVYATTASGLQRSTDGGVAFTPTSPSSPLVLIESIGSGVVGVDSTGSVWRTDGDSMSQTGAVDGAFEAFGAFEDGDDVWLLASDDSGLSVSSDWGKSWSNILPR</sequence>
<dbReference type="PROSITE" id="PS51257">
    <property type="entry name" value="PROKAR_LIPOPROTEIN"/>
    <property type="match status" value="1"/>
</dbReference>
<dbReference type="RefSeq" id="WP_121672890.1">
    <property type="nucleotide sequence ID" value="NZ_BMXM01000004.1"/>
</dbReference>
<evidence type="ECO:0008006" key="4">
    <source>
        <dbReference type="Google" id="ProtNLM"/>
    </source>
</evidence>
<dbReference type="EMBL" id="RCUV01000008">
    <property type="protein sequence ID" value="RLP71374.1"/>
    <property type="molecule type" value="Genomic_DNA"/>
</dbReference>
<dbReference type="InterPro" id="IPR054817">
    <property type="entry name" value="Glycosyl_F510_1955-like"/>
</dbReference>
<dbReference type="NCBIfam" id="NF045728">
    <property type="entry name" value="glycosyl_F510_1955"/>
    <property type="match status" value="1"/>
</dbReference>
<evidence type="ECO:0000313" key="3">
    <source>
        <dbReference type="Proteomes" id="UP000270299"/>
    </source>
</evidence>
<keyword evidence="3" id="KW-1185">Reference proteome</keyword>
<dbReference type="SUPFAM" id="SSF110296">
    <property type="entry name" value="Oligoxyloglucan reducing end-specific cellobiohydrolase"/>
    <property type="match status" value="1"/>
</dbReference>
<evidence type="ECO:0000256" key="1">
    <source>
        <dbReference type="SAM" id="SignalP"/>
    </source>
</evidence>
<keyword evidence="1" id="KW-0732">Signal</keyword>
<dbReference type="AlphaFoldDB" id="A0A3L6ZU09"/>
<feature type="signal peptide" evidence="1">
    <location>
        <begin position="1"/>
        <end position="32"/>
    </location>
</feature>
<evidence type="ECO:0000313" key="2">
    <source>
        <dbReference type="EMBL" id="RLP71374.1"/>
    </source>
</evidence>
<dbReference type="Proteomes" id="UP000270299">
    <property type="component" value="Unassembled WGS sequence"/>
</dbReference>
<dbReference type="InterPro" id="IPR015943">
    <property type="entry name" value="WD40/YVTN_repeat-like_dom_sf"/>
</dbReference>
<comment type="caution">
    <text evidence="2">The sequence shown here is derived from an EMBL/GenBank/DDBJ whole genome shotgun (WGS) entry which is preliminary data.</text>
</comment>
<proteinExistence type="predicted"/>
<reference evidence="2 3" key="1">
    <citation type="submission" date="2018-10" db="EMBL/GenBank/DDBJ databases">
        <authorList>
            <person name="Li J."/>
        </authorList>
    </citation>
    <scope>NUCLEOTIDE SEQUENCE [LARGE SCALE GENOMIC DNA]</scope>
    <source>
        <strain evidence="2 3">CCTCC AB209002</strain>
    </source>
</reference>
<dbReference type="Gene3D" id="2.130.10.10">
    <property type="entry name" value="YVTN repeat-like/Quinoprotein amine dehydrogenase"/>
    <property type="match status" value="1"/>
</dbReference>
<accession>A0A3L6ZU09</accession>
<organism evidence="2 3">
    <name type="scientific">Mycetocola manganoxydans</name>
    <dbReference type="NCBI Taxonomy" id="699879"/>
    <lineage>
        <taxon>Bacteria</taxon>
        <taxon>Bacillati</taxon>
        <taxon>Actinomycetota</taxon>
        <taxon>Actinomycetes</taxon>
        <taxon>Micrococcales</taxon>
        <taxon>Microbacteriaceae</taxon>
        <taxon>Mycetocola</taxon>
    </lineage>
</organism>
<dbReference type="OrthoDB" id="9764804at2"/>